<feature type="chain" id="PRO_5045142709" description="AsmA-like C-terminal domain-containing protein" evidence="2">
    <location>
        <begin position="33"/>
        <end position="468"/>
    </location>
</feature>
<evidence type="ECO:0008006" key="5">
    <source>
        <dbReference type="Google" id="ProtNLM"/>
    </source>
</evidence>
<comment type="caution">
    <text evidence="3">The sequence shown here is derived from an EMBL/GenBank/DDBJ whole genome shotgun (WGS) entry which is preliminary data.</text>
</comment>
<evidence type="ECO:0000313" key="4">
    <source>
        <dbReference type="Proteomes" id="UP001596292"/>
    </source>
</evidence>
<evidence type="ECO:0000256" key="1">
    <source>
        <dbReference type="SAM" id="MobiDB-lite"/>
    </source>
</evidence>
<evidence type="ECO:0000256" key="2">
    <source>
        <dbReference type="SAM" id="SignalP"/>
    </source>
</evidence>
<name>A0ABW2BL15_9HYPH</name>
<sequence>MTFPAARRLRSALVACAAALAFGLAVPHPVRAQEGAAAVQDVTLTDVVLPLGATVIKVPKLTASGTRLSRDDLAAIFKADASEPWAVRLARLDAASLTAPVLDSEHAGPGDQRQSATYRDVVARDVRGGRIGELTASGVTLSSKGTKAAPDAAGTYGAFRATDVDLASFARLALEPGDGKGPTLRVYGTMQLSDIAISDAKGTTVKVARLEGRDLGARQVPKGWNGSLDLLSRGFDDPETKRGAASATADLLGAQTVGSIDLKGVSISDSTAEPLLLEAERLFYASAGPDAGLGIEGASVSSGATRTRLGKITLTGMNLAPVIAEMRRLAEKPDTAPNAEESRRLATGMGTLTLTDLTVDLPPASPPVQRRGSLDAPAGKQAAGAKPTARTRVAEARPRMRRQVTRSPCPPPSRRTASPCVRPCSASDPRQMARRPRLGSRSPGSTFPPPWRRACRWSVPFRPSATAT</sequence>
<keyword evidence="4" id="KW-1185">Reference proteome</keyword>
<keyword evidence="2" id="KW-0732">Signal</keyword>
<evidence type="ECO:0000313" key="3">
    <source>
        <dbReference type="EMBL" id="MFC6790290.1"/>
    </source>
</evidence>
<protein>
    <recommendedName>
        <fullName evidence="5">AsmA-like C-terminal domain-containing protein</fullName>
    </recommendedName>
</protein>
<feature type="signal peptide" evidence="2">
    <location>
        <begin position="1"/>
        <end position="32"/>
    </location>
</feature>
<reference evidence="4" key="1">
    <citation type="journal article" date="2019" name="Int. J. Syst. Evol. Microbiol.">
        <title>The Global Catalogue of Microorganisms (GCM) 10K type strain sequencing project: providing services to taxonomists for standard genome sequencing and annotation.</title>
        <authorList>
            <consortium name="The Broad Institute Genomics Platform"/>
            <consortium name="The Broad Institute Genome Sequencing Center for Infectious Disease"/>
            <person name="Wu L."/>
            <person name="Ma J."/>
        </authorList>
    </citation>
    <scope>NUCLEOTIDE SEQUENCE [LARGE SCALE GENOMIC DNA]</scope>
    <source>
        <strain evidence="4">CCUG 48316</strain>
    </source>
</reference>
<organism evidence="3 4">
    <name type="scientific">Methylobacterium komagatae</name>
    <dbReference type="NCBI Taxonomy" id="374425"/>
    <lineage>
        <taxon>Bacteria</taxon>
        <taxon>Pseudomonadati</taxon>
        <taxon>Pseudomonadota</taxon>
        <taxon>Alphaproteobacteria</taxon>
        <taxon>Hyphomicrobiales</taxon>
        <taxon>Methylobacteriaceae</taxon>
        <taxon>Methylobacterium</taxon>
    </lineage>
</organism>
<proteinExistence type="predicted"/>
<accession>A0ABW2BL15</accession>
<gene>
    <name evidence="3" type="ORF">ACFQE0_12080</name>
</gene>
<dbReference type="Proteomes" id="UP001596292">
    <property type="component" value="Unassembled WGS sequence"/>
</dbReference>
<feature type="region of interest" description="Disordered" evidence="1">
    <location>
        <begin position="359"/>
        <end position="468"/>
    </location>
</feature>
<dbReference type="RefSeq" id="WP_378969915.1">
    <property type="nucleotide sequence ID" value="NZ_JBHSWN010000001.1"/>
</dbReference>
<dbReference type="EMBL" id="JBHSWN010000001">
    <property type="protein sequence ID" value="MFC6790290.1"/>
    <property type="molecule type" value="Genomic_DNA"/>
</dbReference>
<feature type="compositionally biased region" description="Low complexity" evidence="1">
    <location>
        <begin position="376"/>
        <end position="388"/>
    </location>
</feature>